<evidence type="ECO:0000256" key="1">
    <source>
        <dbReference type="SAM" id="MobiDB-lite"/>
    </source>
</evidence>
<sequence>MRSHRLPPPPSALRGRIVVAAVAIGAFGAAGAGHALQATGAPAPSDEVTPLANATDGAAAFGIGGTAPAAPQVLQVVKHTDASAEASKLTKSQRITEEREAAEAEANRPKYVAPAHGTFSSGFGYRDGAMHYGIDIAAPLGSPIYAAADGVVIEAGPASGFGLWVRIQHPDGTITVYGHMYYFSVEKGQQVHAGDQIAQVGNNGVSFGAHLHFEVWDANGLKTNPLPWLNKAGVTV</sequence>
<dbReference type="PANTHER" id="PTHR21666">
    <property type="entry name" value="PEPTIDASE-RELATED"/>
    <property type="match status" value="1"/>
</dbReference>
<dbReference type="Pfam" id="PF01551">
    <property type="entry name" value="Peptidase_M23"/>
    <property type="match status" value="1"/>
</dbReference>
<protein>
    <submittedName>
        <fullName evidence="4">Murein DD-endopeptidase MepM/ murein hydrolase activator NlpD</fullName>
    </submittedName>
</protein>
<dbReference type="Proteomes" id="UP000239494">
    <property type="component" value="Unassembled WGS sequence"/>
</dbReference>
<dbReference type="PANTHER" id="PTHR21666:SF270">
    <property type="entry name" value="MUREIN HYDROLASE ACTIVATOR ENVC"/>
    <property type="match status" value="1"/>
</dbReference>
<dbReference type="RefSeq" id="WP_106193389.1">
    <property type="nucleotide sequence ID" value="NZ_PVTF01000013.1"/>
</dbReference>
<dbReference type="SUPFAM" id="SSF51261">
    <property type="entry name" value="Duplicated hybrid motif"/>
    <property type="match status" value="1"/>
</dbReference>
<dbReference type="AlphaFoldDB" id="A0A2T0SQW0"/>
<evidence type="ECO:0000313" key="4">
    <source>
        <dbReference type="EMBL" id="PRY35804.1"/>
    </source>
</evidence>
<feature type="chain" id="PRO_5039035503" evidence="2">
    <location>
        <begin position="33"/>
        <end position="236"/>
    </location>
</feature>
<feature type="region of interest" description="Disordered" evidence="1">
    <location>
        <begin position="85"/>
        <end position="109"/>
    </location>
</feature>
<reference evidence="4 5" key="1">
    <citation type="submission" date="2018-03" db="EMBL/GenBank/DDBJ databases">
        <title>Genomic Encyclopedia of Archaeal and Bacterial Type Strains, Phase II (KMG-II): from individual species to whole genera.</title>
        <authorList>
            <person name="Goeker M."/>
        </authorList>
    </citation>
    <scope>NUCLEOTIDE SEQUENCE [LARGE SCALE GENOMIC DNA]</scope>
    <source>
        <strain evidence="4 5">DSM 44720</strain>
    </source>
</reference>
<proteinExistence type="predicted"/>
<comment type="caution">
    <text evidence="4">The sequence shown here is derived from an EMBL/GenBank/DDBJ whole genome shotgun (WGS) entry which is preliminary data.</text>
</comment>
<dbReference type="InterPro" id="IPR050570">
    <property type="entry name" value="Cell_wall_metabolism_enzyme"/>
</dbReference>
<dbReference type="InterPro" id="IPR011055">
    <property type="entry name" value="Dup_hybrid_motif"/>
</dbReference>
<evidence type="ECO:0000256" key="2">
    <source>
        <dbReference type="SAM" id="SignalP"/>
    </source>
</evidence>
<dbReference type="GO" id="GO:0004222">
    <property type="term" value="F:metalloendopeptidase activity"/>
    <property type="evidence" value="ECO:0007669"/>
    <property type="project" value="TreeGrafter"/>
</dbReference>
<accession>A0A2T0SQW0</accession>
<name>A0A2T0SQW0_9PSEU</name>
<feature type="signal peptide" evidence="2">
    <location>
        <begin position="1"/>
        <end position="32"/>
    </location>
</feature>
<dbReference type="OrthoDB" id="1099523at2"/>
<evidence type="ECO:0000313" key="5">
    <source>
        <dbReference type="Proteomes" id="UP000239494"/>
    </source>
</evidence>
<organism evidence="4 5">
    <name type="scientific">Umezawaea tangerina</name>
    <dbReference type="NCBI Taxonomy" id="84725"/>
    <lineage>
        <taxon>Bacteria</taxon>
        <taxon>Bacillati</taxon>
        <taxon>Actinomycetota</taxon>
        <taxon>Actinomycetes</taxon>
        <taxon>Pseudonocardiales</taxon>
        <taxon>Pseudonocardiaceae</taxon>
        <taxon>Umezawaea</taxon>
    </lineage>
</organism>
<keyword evidence="2" id="KW-0732">Signal</keyword>
<dbReference type="InterPro" id="IPR016047">
    <property type="entry name" value="M23ase_b-sheet_dom"/>
</dbReference>
<evidence type="ECO:0000259" key="3">
    <source>
        <dbReference type="Pfam" id="PF01551"/>
    </source>
</evidence>
<feature type="domain" description="M23ase beta-sheet core" evidence="3">
    <location>
        <begin position="130"/>
        <end position="225"/>
    </location>
</feature>
<feature type="compositionally biased region" description="Basic and acidic residues" evidence="1">
    <location>
        <begin position="94"/>
        <end position="108"/>
    </location>
</feature>
<keyword evidence="5" id="KW-1185">Reference proteome</keyword>
<dbReference type="Gene3D" id="2.70.70.10">
    <property type="entry name" value="Glucose Permease (Domain IIA)"/>
    <property type="match status" value="1"/>
</dbReference>
<keyword evidence="4" id="KW-0378">Hydrolase</keyword>
<dbReference type="CDD" id="cd12797">
    <property type="entry name" value="M23_peptidase"/>
    <property type="match status" value="1"/>
</dbReference>
<dbReference type="EMBL" id="PVTF01000013">
    <property type="protein sequence ID" value="PRY35804.1"/>
    <property type="molecule type" value="Genomic_DNA"/>
</dbReference>
<gene>
    <name evidence="4" type="ORF">CLV43_113231</name>
</gene>